<reference evidence="7" key="1">
    <citation type="submission" date="2023-10" db="EMBL/GenBank/DDBJ databases">
        <title>Characterization and whole genome sequencing of a novel strain of Bergeyella porcorum QD2021 isolated from pig.</title>
        <authorList>
            <person name="Liu G."/>
            <person name="Chen C."/>
            <person name="Han X."/>
        </authorList>
    </citation>
    <scope>NUCLEOTIDE SEQUENCE</scope>
    <source>
        <strain evidence="7">QD2021</strain>
    </source>
</reference>
<dbReference type="FunFam" id="3.40.605.10:FF:000012">
    <property type="entry name" value="NAD-dependent succinate-semialdehyde dehydrogenase"/>
    <property type="match status" value="1"/>
</dbReference>
<evidence type="ECO:0000259" key="6">
    <source>
        <dbReference type="Pfam" id="PF00171"/>
    </source>
</evidence>
<evidence type="ECO:0000313" key="8">
    <source>
        <dbReference type="Proteomes" id="UP001432059"/>
    </source>
</evidence>
<dbReference type="CDD" id="cd07100">
    <property type="entry name" value="ALDH_SSADH1_GabD1"/>
    <property type="match status" value="1"/>
</dbReference>
<evidence type="ECO:0000256" key="3">
    <source>
        <dbReference type="ARBA" id="ARBA00023002"/>
    </source>
</evidence>
<dbReference type="InterPro" id="IPR029510">
    <property type="entry name" value="Ald_DH_CS_GLU"/>
</dbReference>
<dbReference type="InterPro" id="IPR015590">
    <property type="entry name" value="Aldehyde_DH_dom"/>
</dbReference>
<protein>
    <submittedName>
        <fullName evidence="7">Aldehyde dehydrogenase</fullName>
    </submittedName>
</protein>
<name>A0AAU0F3H0_9FLAO</name>
<dbReference type="Pfam" id="PF00171">
    <property type="entry name" value="Aldedh"/>
    <property type="match status" value="1"/>
</dbReference>
<evidence type="ECO:0000256" key="2">
    <source>
        <dbReference type="ARBA" id="ARBA00022857"/>
    </source>
</evidence>
<dbReference type="GO" id="GO:0004777">
    <property type="term" value="F:succinate-semialdehyde dehydrogenase (NAD+) activity"/>
    <property type="evidence" value="ECO:0007669"/>
    <property type="project" value="TreeGrafter"/>
</dbReference>
<dbReference type="AlphaFoldDB" id="A0AAU0F3H0"/>
<dbReference type="PANTHER" id="PTHR43217">
    <property type="entry name" value="SUCCINATE SEMIALDEHYDE DEHYDROGENASE [NAD(P)+] SAD"/>
    <property type="match status" value="1"/>
</dbReference>
<feature type="active site" evidence="4">
    <location>
        <position position="202"/>
    </location>
</feature>
<dbReference type="KEGG" id="bpor:BPO_2020"/>
<keyword evidence="3 5" id="KW-0560">Oxidoreductase</keyword>
<evidence type="ECO:0000256" key="4">
    <source>
        <dbReference type="PROSITE-ProRule" id="PRU10007"/>
    </source>
</evidence>
<evidence type="ECO:0000313" key="7">
    <source>
        <dbReference type="EMBL" id="WOC52667.1"/>
    </source>
</evidence>
<accession>A0AAU0F3H0</accession>
<keyword evidence="2" id="KW-0521">NADP</keyword>
<comment type="similarity">
    <text evidence="1 5">Belongs to the aldehyde dehydrogenase family.</text>
</comment>
<dbReference type="InterPro" id="IPR016161">
    <property type="entry name" value="Ald_DH/histidinol_DH"/>
</dbReference>
<dbReference type="SUPFAM" id="SSF53720">
    <property type="entry name" value="ALDH-like"/>
    <property type="match status" value="1"/>
</dbReference>
<evidence type="ECO:0000256" key="1">
    <source>
        <dbReference type="ARBA" id="ARBA00009986"/>
    </source>
</evidence>
<feature type="domain" description="Aldehyde dehydrogenase" evidence="6">
    <location>
        <begin position="4"/>
        <end position="421"/>
    </location>
</feature>
<sequence>MNILNTANNAFQEWKKTPFSERQKLLTNVARLLLLHKEQYAQLITQEMNKPIAQSIAEIEKCAGLAEYYANISPILEPKTIKTEYDISQVHYEPMGVILGIMPWNFPFWQAIRFAVPTLLAGNGIILKHASICLGSGDAIQQLFEEAGFPSGLLTHIKASHQEIETLITSPIIKAVSLTGSETAGRKIAEIAGRNLKKCVLELGGNDAFIVLEDADIEQAAKDAVLARLQNCGQTCVAAKRFIIHSKIYDDFLKLFIQEYQKYQPADPMDQNTVLSGMARADLAEDLKQQYNKAILNGAKILLPLQAISDIAFEPGLIEMNEGNPILDEELFGPLGMILKAENDEEALQLANNTQFGLANAVYTKDRNKAIDFAQRLESGSVAINQIFRSDVRMPFGGRKNSGYGVEMSWYALEEFTIKKAIVGKL</sequence>
<dbReference type="Gene3D" id="3.40.605.10">
    <property type="entry name" value="Aldehyde Dehydrogenase, Chain A, domain 1"/>
    <property type="match status" value="1"/>
</dbReference>
<dbReference type="InterPro" id="IPR047110">
    <property type="entry name" value="GABD/Sad-like"/>
</dbReference>
<gene>
    <name evidence="7" type="primary">gabD</name>
    <name evidence="7" type="ORF">BPO_2020</name>
</gene>
<dbReference type="InterPro" id="IPR016160">
    <property type="entry name" value="Ald_DH_CS_CYS"/>
</dbReference>
<dbReference type="Gene3D" id="3.40.309.10">
    <property type="entry name" value="Aldehyde Dehydrogenase, Chain A, domain 2"/>
    <property type="match status" value="1"/>
</dbReference>
<dbReference type="InterPro" id="IPR016162">
    <property type="entry name" value="Ald_DH_N"/>
</dbReference>
<dbReference type="PROSITE" id="PS00687">
    <property type="entry name" value="ALDEHYDE_DEHYDR_GLU"/>
    <property type="match status" value="1"/>
</dbReference>
<dbReference type="GO" id="GO:0004030">
    <property type="term" value="F:aldehyde dehydrogenase [NAD(P)+] activity"/>
    <property type="evidence" value="ECO:0007669"/>
    <property type="project" value="InterPro"/>
</dbReference>
<proteinExistence type="inferred from homology"/>
<dbReference type="PANTHER" id="PTHR43217:SF1">
    <property type="entry name" value="SUCCINATE SEMIALDEHYDE DEHYDROGENASE [NAD(P)+] SAD"/>
    <property type="match status" value="1"/>
</dbReference>
<dbReference type="InterPro" id="IPR044148">
    <property type="entry name" value="ALDH_GabD1-like"/>
</dbReference>
<dbReference type="EMBL" id="CP136426">
    <property type="protein sequence ID" value="WOC52667.1"/>
    <property type="molecule type" value="Genomic_DNA"/>
</dbReference>
<keyword evidence="8" id="KW-1185">Reference proteome</keyword>
<dbReference type="Proteomes" id="UP001432059">
    <property type="component" value="Chromosome"/>
</dbReference>
<organism evidence="7 8">
    <name type="scientific">Bergeyella porcorum</name>
    <dbReference type="NCBI Taxonomy" id="1735111"/>
    <lineage>
        <taxon>Bacteria</taxon>
        <taxon>Pseudomonadati</taxon>
        <taxon>Bacteroidota</taxon>
        <taxon>Flavobacteriia</taxon>
        <taxon>Flavobacteriales</taxon>
        <taxon>Weeksellaceae</taxon>
        <taxon>Bergeyella</taxon>
    </lineage>
</organism>
<dbReference type="RefSeq" id="WP_327984029.1">
    <property type="nucleotide sequence ID" value="NZ_CP136426.1"/>
</dbReference>
<dbReference type="PROSITE" id="PS00070">
    <property type="entry name" value="ALDEHYDE_DEHYDR_CYS"/>
    <property type="match status" value="1"/>
</dbReference>
<evidence type="ECO:0000256" key="5">
    <source>
        <dbReference type="RuleBase" id="RU003345"/>
    </source>
</evidence>
<dbReference type="InterPro" id="IPR016163">
    <property type="entry name" value="Ald_DH_C"/>
</dbReference>